<accession>A0A2M4DLM6</accession>
<feature type="signal peptide" evidence="1">
    <location>
        <begin position="1"/>
        <end position="17"/>
    </location>
</feature>
<name>A0A2M4DLM6_ANODA</name>
<organism evidence="2">
    <name type="scientific">Anopheles darlingi</name>
    <name type="common">Mosquito</name>
    <dbReference type="NCBI Taxonomy" id="43151"/>
    <lineage>
        <taxon>Eukaryota</taxon>
        <taxon>Metazoa</taxon>
        <taxon>Ecdysozoa</taxon>
        <taxon>Arthropoda</taxon>
        <taxon>Hexapoda</taxon>
        <taxon>Insecta</taxon>
        <taxon>Pterygota</taxon>
        <taxon>Neoptera</taxon>
        <taxon>Endopterygota</taxon>
        <taxon>Diptera</taxon>
        <taxon>Nematocera</taxon>
        <taxon>Culicoidea</taxon>
        <taxon>Culicidae</taxon>
        <taxon>Anophelinae</taxon>
        <taxon>Anopheles</taxon>
    </lineage>
</organism>
<protein>
    <submittedName>
        <fullName evidence="2">Putative secreted protein</fullName>
    </submittedName>
</protein>
<feature type="chain" id="PRO_5014947792" evidence="1">
    <location>
        <begin position="18"/>
        <end position="81"/>
    </location>
</feature>
<keyword evidence="1" id="KW-0732">Signal</keyword>
<sequence>MMMVVVMVVVVVGCCEQSCRYAARHLDRQGLVGVLFSCRPGHGVLAASPSLVWEAPPSMSSSRISLGSPLLSASFCRLPFN</sequence>
<evidence type="ECO:0000256" key="1">
    <source>
        <dbReference type="SAM" id="SignalP"/>
    </source>
</evidence>
<reference evidence="2" key="1">
    <citation type="submission" date="2018-01" db="EMBL/GenBank/DDBJ databases">
        <title>An insight into the sialome of Amazonian anophelines.</title>
        <authorList>
            <person name="Ribeiro J.M."/>
            <person name="Scarpassa V."/>
            <person name="Calvo E."/>
        </authorList>
    </citation>
    <scope>NUCLEOTIDE SEQUENCE</scope>
</reference>
<dbReference type="EMBL" id="GGFL01014286">
    <property type="protein sequence ID" value="MBW78464.1"/>
    <property type="molecule type" value="Transcribed_RNA"/>
</dbReference>
<proteinExistence type="predicted"/>
<dbReference type="AlphaFoldDB" id="A0A2M4DLM6"/>
<evidence type="ECO:0000313" key="2">
    <source>
        <dbReference type="EMBL" id="MBW78464.1"/>
    </source>
</evidence>